<accession>A0A8S5T9M2</accession>
<keyword evidence="1" id="KW-1188">Viral release from host cell</keyword>
<evidence type="ECO:0000256" key="3">
    <source>
        <dbReference type="ARBA" id="ARBA00023219"/>
    </source>
</evidence>
<organism evidence="4">
    <name type="scientific">Siphoviridae sp. ctGz830</name>
    <dbReference type="NCBI Taxonomy" id="2827825"/>
    <lineage>
        <taxon>Viruses</taxon>
        <taxon>Duplodnaviria</taxon>
        <taxon>Heunggongvirae</taxon>
        <taxon>Uroviricota</taxon>
        <taxon>Caudoviricetes</taxon>
    </lineage>
</organism>
<dbReference type="Pfam" id="PF04860">
    <property type="entry name" value="Phage_portal"/>
    <property type="match status" value="1"/>
</dbReference>
<keyword evidence="1" id="KW-0118">Viral capsid assembly</keyword>
<dbReference type="InterPro" id="IPR006944">
    <property type="entry name" value="Phage/GTA_portal"/>
</dbReference>
<keyword evidence="2" id="KW-1160">Virus entry into host cell</keyword>
<reference evidence="4" key="1">
    <citation type="journal article" date="2021" name="Proc. Natl. Acad. Sci. U.S.A.">
        <title>A Catalog of Tens of Thousands of Viruses from Human Metagenomes Reveals Hidden Associations with Chronic Diseases.</title>
        <authorList>
            <person name="Tisza M.J."/>
            <person name="Buck C.B."/>
        </authorList>
    </citation>
    <scope>NUCLEOTIDE SEQUENCE</scope>
    <source>
        <strain evidence="4">CtGz830</strain>
    </source>
</reference>
<evidence type="ECO:0000256" key="2">
    <source>
        <dbReference type="ARBA" id="ARBA00023009"/>
    </source>
</evidence>
<proteinExistence type="predicted"/>
<dbReference type="EMBL" id="BK032780">
    <property type="protein sequence ID" value="DAF59942.1"/>
    <property type="molecule type" value="Genomic_DNA"/>
</dbReference>
<dbReference type="InterPro" id="IPR006427">
    <property type="entry name" value="Portal_HK97"/>
</dbReference>
<name>A0A8S5T9M2_9CAUD</name>
<protein>
    <submittedName>
        <fullName evidence="4">Portal protein</fullName>
    </submittedName>
</protein>
<evidence type="ECO:0000256" key="1">
    <source>
        <dbReference type="ARBA" id="ARBA00022950"/>
    </source>
</evidence>
<evidence type="ECO:0000313" key="4">
    <source>
        <dbReference type="EMBL" id="DAF59942.1"/>
    </source>
</evidence>
<dbReference type="NCBIfam" id="TIGR01537">
    <property type="entry name" value="portal_HK97"/>
    <property type="match status" value="1"/>
</dbReference>
<keyword evidence="2" id="KW-1162">Viral penetration into host cytoplasm</keyword>
<keyword evidence="3" id="KW-0231">Viral genome packaging</keyword>
<sequence>MSIKSWFFNLFPLFDRKSNTLNLNDEFCRLTAETYYKHLAIQTAINVISNTLALAEFKTFDRGVEIKKDNYYLFNIEPNINQNASRFWRQAIHNMVYNNEALVVMQDSNLYVADSFTRNEMAFKPNWYNNIQIENLMLQKTFNEDEVFYFALHSVKMRNLIDGLYTDYGKLIEYSKNTYKRSNARRGTLEIPTNYPQTLEAQERLQKLLSENMKSFFNAENGAVLPLTNNLKYTDLTNQTYKNGSDSRDIRSLIDDVFDYVAIAFQIPPQLLKGSVADSDKSFDNFMAFCIRPWAELIEKEINRKYYGKKSFSDGSYIKIDISMIQQISIKDLASAIDILTRDGVNTLDDNLKLLGREEIGGEMGKQRFMTLNLVPMEKVMKGGEASEQTKD</sequence>
<keyword evidence="2" id="KW-1171">Viral genome ejection through host cell envelope</keyword>